<gene>
    <name evidence="2" type="ORF">AVEN_196140_1</name>
</gene>
<name>A0A4Y2E0U5_ARAVE</name>
<evidence type="ECO:0000313" key="2">
    <source>
        <dbReference type="EMBL" id="GBM22783.1"/>
    </source>
</evidence>
<dbReference type="EMBL" id="BGPR01000486">
    <property type="protein sequence ID" value="GBM22783.1"/>
    <property type="molecule type" value="Genomic_DNA"/>
</dbReference>
<proteinExistence type="predicted"/>
<evidence type="ECO:0000313" key="3">
    <source>
        <dbReference type="Proteomes" id="UP000499080"/>
    </source>
</evidence>
<dbReference type="Proteomes" id="UP000499080">
    <property type="component" value="Unassembled WGS sequence"/>
</dbReference>
<dbReference type="AlphaFoldDB" id="A0A4Y2E0U5"/>
<comment type="caution">
    <text evidence="2">The sequence shown here is derived from an EMBL/GenBank/DDBJ whole genome shotgun (WGS) entry which is preliminary data.</text>
</comment>
<protein>
    <submittedName>
        <fullName evidence="2">Uncharacterized protein</fullName>
    </submittedName>
</protein>
<sequence>MTRTATEPARSLQISSPDGFGISAPNFTSTRLSHELFSSPEDEIRPQGTGMGAVPGPWAPFENVGPPRRDKSLYPVPATGYSTTATRYKDLLLWAAEGRYNERRLYFHFQVTHESCEAYVKRIVHKHKLRTNYLREKLKMQPLYLFPSYSGWSIPFVGAPMHSGASAINMERFTAIEE</sequence>
<feature type="region of interest" description="Disordered" evidence="1">
    <location>
        <begin position="1"/>
        <end position="21"/>
    </location>
</feature>
<accession>A0A4Y2E0U5</accession>
<reference evidence="2 3" key="1">
    <citation type="journal article" date="2019" name="Sci. Rep.">
        <title>Orb-weaving spider Araneus ventricosus genome elucidates the spidroin gene catalogue.</title>
        <authorList>
            <person name="Kono N."/>
            <person name="Nakamura H."/>
            <person name="Ohtoshi R."/>
            <person name="Moran D.A.P."/>
            <person name="Shinohara A."/>
            <person name="Yoshida Y."/>
            <person name="Fujiwara M."/>
            <person name="Mori M."/>
            <person name="Tomita M."/>
            <person name="Arakawa K."/>
        </authorList>
    </citation>
    <scope>NUCLEOTIDE SEQUENCE [LARGE SCALE GENOMIC DNA]</scope>
</reference>
<evidence type="ECO:0000256" key="1">
    <source>
        <dbReference type="SAM" id="MobiDB-lite"/>
    </source>
</evidence>
<keyword evidence="3" id="KW-1185">Reference proteome</keyword>
<organism evidence="2 3">
    <name type="scientific">Araneus ventricosus</name>
    <name type="common">Orbweaver spider</name>
    <name type="synonym">Epeira ventricosa</name>
    <dbReference type="NCBI Taxonomy" id="182803"/>
    <lineage>
        <taxon>Eukaryota</taxon>
        <taxon>Metazoa</taxon>
        <taxon>Ecdysozoa</taxon>
        <taxon>Arthropoda</taxon>
        <taxon>Chelicerata</taxon>
        <taxon>Arachnida</taxon>
        <taxon>Araneae</taxon>
        <taxon>Araneomorphae</taxon>
        <taxon>Entelegynae</taxon>
        <taxon>Araneoidea</taxon>
        <taxon>Araneidae</taxon>
        <taxon>Araneus</taxon>
    </lineage>
</organism>